<comment type="caution">
    <text evidence="1">The sequence shown here is derived from an EMBL/GenBank/DDBJ whole genome shotgun (WGS) entry which is preliminary data.</text>
</comment>
<evidence type="ECO:0000313" key="3">
    <source>
        <dbReference type="Proteomes" id="UP000260812"/>
    </source>
</evidence>
<evidence type="ECO:0000313" key="1">
    <source>
        <dbReference type="EMBL" id="RGE56894.1"/>
    </source>
</evidence>
<accession>A0A3E3HYH3</accession>
<evidence type="ECO:0000313" key="4">
    <source>
        <dbReference type="Proteomes" id="UP000261166"/>
    </source>
</evidence>
<dbReference type="EMBL" id="QVLV01000020">
    <property type="protein sequence ID" value="RGE56894.1"/>
    <property type="molecule type" value="Genomic_DNA"/>
</dbReference>
<name>A0A3E3HYH3_9FIRM</name>
<keyword evidence="3" id="KW-1185">Reference proteome</keyword>
<dbReference type="GeneID" id="97989514"/>
<dbReference type="AlphaFoldDB" id="A0A3E3HYH3"/>
<sequence>MGEKKSGIKGKKTKVELLKEHLLYAAGKYSDYSRYESSLASTEEEYDETLELYNMDIWLGNSEGTIRDKAAEMLRVTTELFYDLADNAARELYYVMREIVELDEDSQKKICGVVIPKDIFTEKEFREMLSEWYEYEYVQEDALQAYLEILKRWEWGE</sequence>
<dbReference type="Proteomes" id="UP000260812">
    <property type="component" value="Unassembled WGS sequence"/>
</dbReference>
<proteinExistence type="predicted"/>
<gene>
    <name evidence="2" type="ORF">DWY69_25575</name>
    <name evidence="1" type="ORF">DXC51_22315</name>
</gene>
<dbReference type="Proteomes" id="UP000261166">
    <property type="component" value="Unassembled WGS sequence"/>
</dbReference>
<dbReference type="RefSeq" id="WP_021634913.1">
    <property type="nucleotide sequence ID" value="NZ_JBKXRP010000031.1"/>
</dbReference>
<dbReference type="EMBL" id="QVLU01000033">
    <property type="protein sequence ID" value="RGE65687.1"/>
    <property type="molecule type" value="Genomic_DNA"/>
</dbReference>
<organism evidence="1 3">
    <name type="scientific">Eisenbergiella massiliensis</name>
    <dbReference type="NCBI Taxonomy" id="1720294"/>
    <lineage>
        <taxon>Bacteria</taxon>
        <taxon>Bacillati</taxon>
        <taxon>Bacillota</taxon>
        <taxon>Clostridia</taxon>
        <taxon>Lachnospirales</taxon>
        <taxon>Lachnospiraceae</taxon>
        <taxon>Eisenbergiella</taxon>
    </lineage>
</organism>
<dbReference type="OrthoDB" id="2067539at2"/>
<evidence type="ECO:0000313" key="2">
    <source>
        <dbReference type="EMBL" id="RGE65687.1"/>
    </source>
</evidence>
<protein>
    <submittedName>
        <fullName evidence="1">Uncharacterized protein</fullName>
    </submittedName>
</protein>
<reference evidence="1 4" key="1">
    <citation type="submission" date="2018-08" db="EMBL/GenBank/DDBJ databases">
        <title>A genome reference for cultivated species of the human gut microbiota.</title>
        <authorList>
            <person name="Zou Y."/>
            <person name="Xue W."/>
            <person name="Luo G."/>
        </authorList>
    </citation>
    <scope>NUCLEOTIDE SEQUENCE [LARGE SCALE GENOMIC DNA]</scope>
    <source>
        <strain evidence="2 4">AF26-4BH</strain>
        <strain evidence="1">TF05-5AC</strain>
    </source>
</reference>